<comment type="caution">
    <text evidence="1">The sequence shown here is derived from an EMBL/GenBank/DDBJ whole genome shotgun (WGS) entry which is preliminary data.</text>
</comment>
<dbReference type="OrthoDB" id="2987994at2"/>
<evidence type="ECO:0000313" key="2">
    <source>
        <dbReference type="Proteomes" id="UP000239872"/>
    </source>
</evidence>
<organism evidence="1 2">
    <name type="scientific">Flavipsychrobacter stenotrophus</name>
    <dbReference type="NCBI Taxonomy" id="2077091"/>
    <lineage>
        <taxon>Bacteria</taxon>
        <taxon>Pseudomonadati</taxon>
        <taxon>Bacteroidota</taxon>
        <taxon>Chitinophagia</taxon>
        <taxon>Chitinophagales</taxon>
        <taxon>Chitinophagaceae</taxon>
        <taxon>Flavipsychrobacter</taxon>
    </lineage>
</organism>
<keyword evidence="2" id="KW-1185">Reference proteome</keyword>
<protein>
    <submittedName>
        <fullName evidence="1">Uncharacterized protein</fullName>
    </submittedName>
</protein>
<evidence type="ECO:0000313" key="1">
    <source>
        <dbReference type="EMBL" id="PQJ11210.1"/>
    </source>
</evidence>
<accession>A0A2S7SWA4</accession>
<gene>
    <name evidence="1" type="ORF">CJD36_005230</name>
</gene>
<dbReference type="AlphaFoldDB" id="A0A2S7SWA4"/>
<proteinExistence type="predicted"/>
<name>A0A2S7SWA4_9BACT</name>
<dbReference type="RefSeq" id="WP_105038089.1">
    <property type="nucleotide sequence ID" value="NZ_PPSL01000002.1"/>
</dbReference>
<dbReference type="EMBL" id="PPSL01000002">
    <property type="protein sequence ID" value="PQJ11210.1"/>
    <property type="molecule type" value="Genomic_DNA"/>
</dbReference>
<sequence>MKNTFKYILFTLTTLFSVMSYAQLRIKVPSSFVETKPPIAYSIPWHKLNSSKREYRVRDFEGALEIRRTPSMNWNLLSIQGGLLKAIDHGEFGGSLTFTPNDNTQQPIEIKEGNVKFVFSYKDKIYFIEGLAHMDHSGGALYELIRTGHDFSYKKLLDFEDAPEAFTIYNDQFLIAAHESFYIVKDLKKERLFKNAFWTGLYPNSIAAFDDENVFIGMRGGIVKLDFTEGTLVFYKND</sequence>
<dbReference type="Proteomes" id="UP000239872">
    <property type="component" value="Unassembled WGS sequence"/>
</dbReference>
<reference evidence="1 2" key="1">
    <citation type="submission" date="2018-01" db="EMBL/GenBank/DDBJ databases">
        <title>A novel member of the phylum Bacteroidetes isolated from glacier ice.</title>
        <authorList>
            <person name="Liu Q."/>
            <person name="Xin Y.-H."/>
        </authorList>
    </citation>
    <scope>NUCLEOTIDE SEQUENCE [LARGE SCALE GENOMIC DNA]</scope>
    <source>
        <strain evidence="1 2">RB1R16</strain>
    </source>
</reference>